<keyword evidence="6" id="KW-1185">Reference proteome</keyword>
<dbReference type="PANTHER" id="PTHR37419:SF8">
    <property type="entry name" value="TOXIN YJJJ"/>
    <property type="match status" value="1"/>
</dbReference>
<gene>
    <name evidence="5" type="ORF">H4684_003954</name>
</gene>
<evidence type="ECO:0000259" key="4">
    <source>
        <dbReference type="Pfam" id="PF07804"/>
    </source>
</evidence>
<accession>A0ABR9H9W5</accession>
<dbReference type="Pfam" id="PF07804">
    <property type="entry name" value="HipA_C"/>
    <property type="match status" value="1"/>
</dbReference>
<dbReference type="PANTHER" id="PTHR37419">
    <property type="entry name" value="SERINE/THREONINE-PROTEIN KINASE TOXIN HIPA"/>
    <property type="match status" value="1"/>
</dbReference>
<comment type="similarity">
    <text evidence="1">Belongs to the HipA Ser/Thr kinase family.</text>
</comment>
<dbReference type="InterPro" id="IPR036388">
    <property type="entry name" value="WH-like_DNA-bd_sf"/>
</dbReference>
<dbReference type="NCBIfam" id="NF007297">
    <property type="entry name" value="PRK09775.1"/>
    <property type="match status" value="1"/>
</dbReference>
<dbReference type="Gene3D" id="1.10.10.10">
    <property type="entry name" value="Winged helix-like DNA-binding domain superfamily/Winged helix DNA-binding domain"/>
    <property type="match status" value="1"/>
</dbReference>
<name>A0ABR9H9W5_9BACT</name>
<dbReference type="EMBL" id="JADBGG010000053">
    <property type="protein sequence ID" value="MBE1427262.1"/>
    <property type="molecule type" value="Genomic_DNA"/>
</dbReference>
<evidence type="ECO:0000256" key="3">
    <source>
        <dbReference type="ARBA" id="ARBA00022777"/>
    </source>
</evidence>
<evidence type="ECO:0000256" key="2">
    <source>
        <dbReference type="ARBA" id="ARBA00022679"/>
    </source>
</evidence>
<evidence type="ECO:0000313" key="6">
    <source>
        <dbReference type="Proteomes" id="UP000639010"/>
    </source>
</evidence>
<comment type="caution">
    <text evidence="5">The sequence shown here is derived from an EMBL/GenBank/DDBJ whole genome shotgun (WGS) entry which is preliminary data.</text>
</comment>
<dbReference type="InterPro" id="IPR036390">
    <property type="entry name" value="WH_DNA-bd_sf"/>
</dbReference>
<dbReference type="InterPro" id="IPR011991">
    <property type="entry name" value="ArsR-like_HTH"/>
</dbReference>
<dbReference type="RefSeq" id="WP_192625020.1">
    <property type="nucleotide sequence ID" value="NZ_JADBGG010000053.1"/>
</dbReference>
<proteinExistence type="inferred from homology"/>
<keyword evidence="3" id="KW-0418">Kinase</keyword>
<keyword evidence="2" id="KW-0808">Transferase</keyword>
<dbReference type="InterPro" id="IPR052028">
    <property type="entry name" value="HipA_Ser/Thr_kinase"/>
</dbReference>
<feature type="domain" description="HipA-like C-terminal" evidence="4">
    <location>
        <begin position="206"/>
        <end position="374"/>
    </location>
</feature>
<organism evidence="5 6">
    <name type="scientific">Desulfomicrobium macestii</name>
    <dbReference type="NCBI Taxonomy" id="90731"/>
    <lineage>
        <taxon>Bacteria</taxon>
        <taxon>Pseudomonadati</taxon>
        <taxon>Thermodesulfobacteriota</taxon>
        <taxon>Desulfovibrionia</taxon>
        <taxon>Desulfovibrionales</taxon>
        <taxon>Desulfomicrobiaceae</taxon>
        <taxon>Desulfomicrobium</taxon>
    </lineage>
</organism>
<evidence type="ECO:0000256" key="1">
    <source>
        <dbReference type="ARBA" id="ARBA00010164"/>
    </source>
</evidence>
<dbReference type="CDD" id="cd00090">
    <property type="entry name" value="HTH_ARSR"/>
    <property type="match status" value="1"/>
</dbReference>
<sequence>MPLSLVEFLEQGAASSKEIQAATGLSQPAVSKQLRRMDRSIVTIRSGRTPKYVMTRTAFGGSDRLPLAMVDTHGNTVIVAYIRPLVTGGFYVDPSAGASQLLLGLSRDGMYDDLPYYLQDIGPQGFLGRQIAREMHAQFQEFPSDPKWWTTDHVGRYLVSNGDDLPGNFKFGEQALLRVRRKPEALDDFEYPRIADKVMEGEVPVSSAGGEQPKFTAFSKNSRSHVIVKFSSSDDNSISRRWRDVLITEYHAIEALHKKNFPAAETRLLEVENRFFLESQRFDRSGEYGKMSMISLASIDAEFVGQGSSWPLVLDKLMDIGLVSREDVFDAEFMWCFGRLINNTDMHLGNLSFSIDGDAFKLLPAYDMCSMGFAPKSGGELRPYSFVPKHPQRINLSDKSYEVVIDTAIDFWNRVASDDRISDELKDYLAKGNPVELMMR</sequence>
<dbReference type="Proteomes" id="UP000639010">
    <property type="component" value="Unassembled WGS sequence"/>
</dbReference>
<dbReference type="SUPFAM" id="SSF46785">
    <property type="entry name" value="Winged helix' DNA-binding domain"/>
    <property type="match status" value="1"/>
</dbReference>
<protein>
    <recommendedName>
        <fullName evidence="4">HipA-like C-terminal domain-containing protein</fullName>
    </recommendedName>
</protein>
<evidence type="ECO:0000313" key="5">
    <source>
        <dbReference type="EMBL" id="MBE1427262.1"/>
    </source>
</evidence>
<dbReference type="InterPro" id="IPR012893">
    <property type="entry name" value="HipA-like_C"/>
</dbReference>
<reference evidence="5 6" key="1">
    <citation type="submission" date="2020-10" db="EMBL/GenBank/DDBJ databases">
        <title>Genomic Encyclopedia of Type Strains, Phase IV (KMG-IV): sequencing the most valuable type-strain genomes for metagenomic binning, comparative biology and taxonomic classification.</title>
        <authorList>
            <person name="Goeker M."/>
        </authorList>
    </citation>
    <scope>NUCLEOTIDE SEQUENCE [LARGE SCALE GENOMIC DNA]</scope>
    <source>
        <strain evidence="5 6">DSM 4194</strain>
    </source>
</reference>